<keyword evidence="4" id="KW-1185">Reference proteome</keyword>
<feature type="chain" id="PRO_5008142826" evidence="2">
    <location>
        <begin position="23"/>
        <end position="242"/>
    </location>
</feature>
<dbReference type="Proteomes" id="UP000076407">
    <property type="component" value="Unassembled WGS sequence"/>
</dbReference>
<accession>A0A182XD84</accession>
<proteinExistence type="predicted"/>
<keyword evidence="2" id="KW-0732">Signal</keyword>
<evidence type="ECO:0000256" key="1">
    <source>
        <dbReference type="SAM" id="MobiDB-lite"/>
    </source>
</evidence>
<evidence type="ECO:0000313" key="3">
    <source>
        <dbReference type="EnsemblMetazoa" id="AQUA007785-PA"/>
    </source>
</evidence>
<feature type="region of interest" description="Disordered" evidence="1">
    <location>
        <begin position="24"/>
        <end position="74"/>
    </location>
</feature>
<sequence>MKPVVLSCICLVLLLLGTASFAAPASKKGTESSSESVESNESSSKETTVEGNNAAEVTEEDTNTAQEVMTVPENSVNGTVKLEQPTKTVDQTTTIVAKSSGSTNAAPVPELTKVDEKPETTVVESVEFGSGVVKEDSVKAVAVGAETAPETSVKKVSDVEVSTVEKEDVVTRALETEEQVRPTQPKLEVTEVTQKVNDLPTVEVTVTLADRESVDLRVETNEPVPVTTETDVVATDTVAADV</sequence>
<feature type="compositionally biased region" description="Polar residues" evidence="1">
    <location>
        <begin position="63"/>
        <end position="74"/>
    </location>
</feature>
<evidence type="ECO:0000256" key="2">
    <source>
        <dbReference type="SAM" id="SignalP"/>
    </source>
</evidence>
<dbReference type="EnsemblMetazoa" id="AQUA007785-RA">
    <property type="protein sequence ID" value="AQUA007785-PA"/>
    <property type="gene ID" value="AQUA007785"/>
</dbReference>
<dbReference type="VEuPathDB" id="VectorBase:AQUA007785"/>
<dbReference type="AlphaFoldDB" id="A0A182XD84"/>
<feature type="signal peptide" evidence="2">
    <location>
        <begin position="1"/>
        <end position="22"/>
    </location>
</feature>
<protein>
    <submittedName>
        <fullName evidence="3">Uncharacterized protein</fullName>
    </submittedName>
</protein>
<evidence type="ECO:0000313" key="4">
    <source>
        <dbReference type="Proteomes" id="UP000076407"/>
    </source>
</evidence>
<name>A0A182XD84_ANOQN</name>
<feature type="compositionally biased region" description="Low complexity" evidence="1">
    <location>
        <begin position="31"/>
        <end position="42"/>
    </location>
</feature>
<organism evidence="3 4">
    <name type="scientific">Anopheles quadriannulatus</name>
    <name type="common">Mosquito</name>
    <dbReference type="NCBI Taxonomy" id="34691"/>
    <lineage>
        <taxon>Eukaryota</taxon>
        <taxon>Metazoa</taxon>
        <taxon>Ecdysozoa</taxon>
        <taxon>Arthropoda</taxon>
        <taxon>Hexapoda</taxon>
        <taxon>Insecta</taxon>
        <taxon>Pterygota</taxon>
        <taxon>Neoptera</taxon>
        <taxon>Endopterygota</taxon>
        <taxon>Diptera</taxon>
        <taxon>Nematocera</taxon>
        <taxon>Culicoidea</taxon>
        <taxon>Culicidae</taxon>
        <taxon>Anophelinae</taxon>
        <taxon>Anopheles</taxon>
    </lineage>
</organism>
<reference evidence="3" key="1">
    <citation type="submission" date="2020-05" db="UniProtKB">
        <authorList>
            <consortium name="EnsemblMetazoa"/>
        </authorList>
    </citation>
    <scope>IDENTIFICATION</scope>
    <source>
        <strain evidence="3">SANGQUA</strain>
    </source>
</reference>